<protein>
    <submittedName>
        <fullName evidence="1">Transporter substrate-binding domain-containing protein</fullName>
    </submittedName>
</protein>
<evidence type="ECO:0000313" key="2">
    <source>
        <dbReference type="Proteomes" id="UP001374952"/>
    </source>
</evidence>
<dbReference type="EMBL" id="JBAKAX010000005">
    <property type="protein sequence ID" value="MEL0604061.1"/>
    <property type="molecule type" value="Genomic_DNA"/>
</dbReference>
<proteinExistence type="predicted"/>
<sequence length="288" mass="32737">MLRAFLCITFYLSISSPSYAHTINWLTHDFAPYYILNGKYQHQGRDESVITLLEQQLPHITFNRLVIPSGKVTQELANKSATHCALSLYKNAFREQFIHFSEQSSTTGLSPSIAMHKGLADSLEVPSDKAVSLYDLLAEKKLTLGVSMNRSYGEQLDSVINNTPDVDIVIRPTRNSLASLTYMLNLKRLDILLGYPSEHHYLAKSMYFEENLTQRAIVEAPPLSYGYIGCTKNEQGAKNIQLLDEQLKKIKQTEQYHQVMLRWLPAHLKPLLESRIHATKSKNDAPKL</sequence>
<comment type="caution">
    <text evidence="1">The sequence shown here is derived from an EMBL/GenBank/DDBJ whole genome shotgun (WGS) entry which is preliminary data.</text>
</comment>
<evidence type="ECO:0000313" key="1">
    <source>
        <dbReference type="EMBL" id="MEL0604061.1"/>
    </source>
</evidence>
<gene>
    <name evidence="1" type="ORF">V6250_07770</name>
</gene>
<accession>A0ACC6R3G8</accession>
<organism evidence="1 2">
    <name type="scientific">Pseudoalteromonas undina</name>
    <dbReference type="NCBI Taxonomy" id="43660"/>
    <lineage>
        <taxon>Bacteria</taxon>
        <taxon>Pseudomonadati</taxon>
        <taxon>Pseudomonadota</taxon>
        <taxon>Gammaproteobacteria</taxon>
        <taxon>Alteromonadales</taxon>
        <taxon>Pseudoalteromonadaceae</taxon>
        <taxon>Pseudoalteromonas</taxon>
    </lineage>
</organism>
<reference evidence="1" key="1">
    <citation type="submission" date="2024-02" db="EMBL/GenBank/DDBJ databases">
        <title>Bacteria isolated from the canopy kelp, Nereocystis luetkeana.</title>
        <authorList>
            <person name="Pfister C.A."/>
            <person name="Younker I.T."/>
            <person name="Light S.H."/>
        </authorList>
    </citation>
    <scope>NUCLEOTIDE SEQUENCE</scope>
    <source>
        <strain evidence="1">TN.2.01</strain>
    </source>
</reference>
<name>A0ACC6R3G8_9GAMM</name>
<keyword evidence="2" id="KW-1185">Reference proteome</keyword>
<dbReference type="Proteomes" id="UP001374952">
    <property type="component" value="Unassembled WGS sequence"/>
</dbReference>